<evidence type="ECO:0000313" key="7">
    <source>
        <dbReference type="Proteomes" id="UP001652442"/>
    </source>
</evidence>
<comment type="caution">
    <text evidence="6">The sequence shown here is derived from an EMBL/GenBank/DDBJ whole genome shotgun (WGS) entry which is preliminary data.</text>
</comment>
<evidence type="ECO:0000313" key="6">
    <source>
        <dbReference type="EMBL" id="MCU6762618.1"/>
    </source>
</evidence>
<keyword evidence="4 5" id="KW-0472">Membrane</keyword>
<evidence type="ECO:0000256" key="3">
    <source>
        <dbReference type="ARBA" id="ARBA00022989"/>
    </source>
</evidence>
<feature type="transmembrane region" description="Helical" evidence="5">
    <location>
        <begin position="269"/>
        <end position="287"/>
    </location>
</feature>
<feature type="transmembrane region" description="Helical" evidence="5">
    <location>
        <begin position="64"/>
        <end position="81"/>
    </location>
</feature>
<keyword evidence="3 5" id="KW-1133">Transmembrane helix</keyword>
<comment type="subcellular location">
    <subcellularLocation>
        <location evidence="1">Membrane</location>
        <topology evidence="1">Multi-pass membrane protein</topology>
    </subcellularLocation>
</comment>
<sequence>MFENELGENCEFGCYHPAVTACYYILVIGITMFSMSPFFLCATFFFAWLYAVLMRGRKVIKKNLIMLLTIVVLMTAINTFFTHNGETVLFYINRNRITLEAFVYGLSASVMLISVMIWFESFQALMSSDKLIFLFGKFIPVIGLVISMIFRFVPLLKNRYEEISMGQKCMGRGGQKGLTARVRQLAKEVSILIAWSLEASIESADSMSARGYGLRGRSSFHLFKMTGRDIRMLVYMVAAGGVVIAGGALGETTMAFYPKLIWKIPHPAVFTAFLLLLILPLIIDLAGEYKWKKSISKM</sequence>
<gene>
    <name evidence="6" type="ORF">OCV88_09750</name>
</gene>
<proteinExistence type="predicted"/>
<accession>A0ABT2TK86</accession>
<dbReference type="RefSeq" id="WP_158425318.1">
    <property type="nucleotide sequence ID" value="NZ_JAOQJQ010000003.1"/>
</dbReference>
<dbReference type="CDD" id="cd16914">
    <property type="entry name" value="EcfT"/>
    <property type="match status" value="1"/>
</dbReference>
<evidence type="ECO:0000256" key="1">
    <source>
        <dbReference type="ARBA" id="ARBA00004141"/>
    </source>
</evidence>
<feature type="transmembrane region" description="Helical" evidence="5">
    <location>
        <begin position="131"/>
        <end position="153"/>
    </location>
</feature>
<reference evidence="6 7" key="1">
    <citation type="journal article" date="2021" name="ISME Commun">
        <title>Automated analysis of genomic sequences facilitates high-throughput and comprehensive description of bacteria.</title>
        <authorList>
            <person name="Hitch T.C.A."/>
        </authorList>
    </citation>
    <scope>NUCLEOTIDE SEQUENCE [LARGE SCALE GENOMIC DNA]</scope>
    <source>
        <strain evidence="6 7">Sanger_109</strain>
    </source>
</reference>
<keyword evidence="7" id="KW-1185">Reference proteome</keyword>
<evidence type="ECO:0000256" key="5">
    <source>
        <dbReference type="SAM" id="Phobius"/>
    </source>
</evidence>
<feature type="transmembrane region" description="Helical" evidence="5">
    <location>
        <begin position="23"/>
        <end position="52"/>
    </location>
</feature>
<organism evidence="6 7">
    <name type="scientific">Brotonthovivens ammoniilytica</name>
    <dbReference type="NCBI Taxonomy" id="2981725"/>
    <lineage>
        <taxon>Bacteria</taxon>
        <taxon>Bacillati</taxon>
        <taxon>Bacillota</taxon>
        <taxon>Clostridia</taxon>
        <taxon>Lachnospirales</taxon>
        <taxon>Lachnospiraceae</taxon>
        <taxon>Brotonthovivens</taxon>
    </lineage>
</organism>
<name>A0ABT2TK86_9FIRM</name>
<feature type="transmembrane region" description="Helical" evidence="5">
    <location>
        <begin position="101"/>
        <end position="119"/>
    </location>
</feature>
<dbReference type="Proteomes" id="UP001652442">
    <property type="component" value="Unassembled WGS sequence"/>
</dbReference>
<protein>
    <submittedName>
        <fullName evidence="6">Energy-coupling factor transporter transmembrane protein EcfT</fullName>
    </submittedName>
</protein>
<dbReference type="Pfam" id="PF02361">
    <property type="entry name" value="CbiQ"/>
    <property type="match status" value="1"/>
</dbReference>
<dbReference type="EMBL" id="JAOQJQ010000003">
    <property type="protein sequence ID" value="MCU6762618.1"/>
    <property type="molecule type" value="Genomic_DNA"/>
</dbReference>
<dbReference type="InterPro" id="IPR003339">
    <property type="entry name" value="ABC/ECF_trnsptr_transmembrane"/>
</dbReference>
<feature type="transmembrane region" description="Helical" evidence="5">
    <location>
        <begin position="230"/>
        <end position="249"/>
    </location>
</feature>
<evidence type="ECO:0000256" key="2">
    <source>
        <dbReference type="ARBA" id="ARBA00022692"/>
    </source>
</evidence>
<keyword evidence="2 5" id="KW-0812">Transmembrane</keyword>
<evidence type="ECO:0000256" key="4">
    <source>
        <dbReference type="ARBA" id="ARBA00023136"/>
    </source>
</evidence>